<dbReference type="HOGENOM" id="CLU_118679_0_0_1"/>
<reference evidence="2 3" key="1">
    <citation type="submission" date="2014-04" db="EMBL/GenBank/DDBJ databases">
        <title>Evolutionary Origins and Diversification of the Mycorrhizal Mutualists.</title>
        <authorList>
            <consortium name="DOE Joint Genome Institute"/>
            <consortium name="Mycorrhizal Genomics Consortium"/>
            <person name="Kohler A."/>
            <person name="Kuo A."/>
            <person name="Nagy L.G."/>
            <person name="Floudas D."/>
            <person name="Copeland A."/>
            <person name="Barry K.W."/>
            <person name="Cichocki N."/>
            <person name="Veneault-Fourrey C."/>
            <person name="LaButti K."/>
            <person name="Lindquist E.A."/>
            <person name="Lipzen A."/>
            <person name="Lundell T."/>
            <person name="Morin E."/>
            <person name="Murat C."/>
            <person name="Riley R."/>
            <person name="Ohm R."/>
            <person name="Sun H."/>
            <person name="Tunlid A."/>
            <person name="Henrissat B."/>
            <person name="Grigoriev I.V."/>
            <person name="Hibbett D.S."/>
            <person name="Martin F."/>
        </authorList>
    </citation>
    <scope>NUCLEOTIDE SEQUENCE [LARGE SCALE GENOMIC DNA]</scope>
    <source>
        <strain evidence="2 3">FD-317 M1</strain>
    </source>
</reference>
<gene>
    <name evidence="2" type="ORF">GYMLUDRAFT_73506</name>
</gene>
<dbReference type="EMBL" id="KN834772">
    <property type="protein sequence ID" value="KIK61090.1"/>
    <property type="molecule type" value="Genomic_DNA"/>
</dbReference>
<name>A0A0D0BBJ7_9AGAR</name>
<organism evidence="2 3">
    <name type="scientific">Collybiopsis luxurians FD-317 M1</name>
    <dbReference type="NCBI Taxonomy" id="944289"/>
    <lineage>
        <taxon>Eukaryota</taxon>
        <taxon>Fungi</taxon>
        <taxon>Dikarya</taxon>
        <taxon>Basidiomycota</taxon>
        <taxon>Agaricomycotina</taxon>
        <taxon>Agaricomycetes</taxon>
        <taxon>Agaricomycetidae</taxon>
        <taxon>Agaricales</taxon>
        <taxon>Marasmiineae</taxon>
        <taxon>Omphalotaceae</taxon>
        <taxon>Collybiopsis</taxon>
        <taxon>Collybiopsis luxurians</taxon>
    </lineage>
</organism>
<dbReference type="OrthoDB" id="3256662at2759"/>
<accession>A0A0D0BBJ7</accession>
<keyword evidence="3" id="KW-1185">Reference proteome</keyword>
<dbReference type="Gene3D" id="3.80.10.10">
    <property type="entry name" value="Ribonuclease Inhibitor"/>
    <property type="match status" value="1"/>
</dbReference>
<dbReference type="InterPro" id="IPR036047">
    <property type="entry name" value="F-box-like_dom_sf"/>
</dbReference>
<evidence type="ECO:0000313" key="3">
    <source>
        <dbReference type="Proteomes" id="UP000053593"/>
    </source>
</evidence>
<dbReference type="PROSITE" id="PS50181">
    <property type="entry name" value="FBOX"/>
    <property type="match status" value="1"/>
</dbReference>
<dbReference type="InterPro" id="IPR032675">
    <property type="entry name" value="LRR_dom_sf"/>
</dbReference>
<dbReference type="AlphaFoldDB" id="A0A0D0BBJ7"/>
<dbReference type="InterPro" id="IPR001810">
    <property type="entry name" value="F-box_dom"/>
</dbReference>
<feature type="domain" description="F-box" evidence="1">
    <location>
        <begin position="27"/>
        <end position="77"/>
    </location>
</feature>
<dbReference type="SUPFAM" id="SSF81383">
    <property type="entry name" value="F-box domain"/>
    <property type="match status" value="1"/>
</dbReference>
<sequence>MFDNSVLTRNSVRDLEEWSTPERRRGDQPLDPIPNEIYLKILSAIHHKEELRNLALVCRFFASIAVPKLFQTIFIRFRYRPSSKTWKESHTKLYHVLHEGSDHLAVSLRNYIRECRIAISSIGPEPTNPPVFACYMKDLLSMRNLSTPNLNFVDLSLDVLEYLPQLSSLTSLELNCCGVGKLSVGGRLHLESFFFDSSP</sequence>
<dbReference type="Pfam" id="PF12937">
    <property type="entry name" value="F-box-like"/>
    <property type="match status" value="1"/>
</dbReference>
<proteinExistence type="predicted"/>
<evidence type="ECO:0000259" key="1">
    <source>
        <dbReference type="PROSITE" id="PS50181"/>
    </source>
</evidence>
<dbReference type="Proteomes" id="UP000053593">
    <property type="component" value="Unassembled WGS sequence"/>
</dbReference>
<evidence type="ECO:0000313" key="2">
    <source>
        <dbReference type="EMBL" id="KIK61090.1"/>
    </source>
</evidence>
<protein>
    <recommendedName>
        <fullName evidence="1">F-box domain-containing protein</fullName>
    </recommendedName>
</protein>